<evidence type="ECO:0000256" key="2">
    <source>
        <dbReference type="ARBA" id="ARBA00022737"/>
    </source>
</evidence>
<dbReference type="Proteomes" id="UP000006054">
    <property type="component" value="Chromosome"/>
</dbReference>
<dbReference type="EMBL" id="CP003345">
    <property type="protein sequence ID" value="AFM05772.1"/>
    <property type="molecule type" value="Genomic_DNA"/>
</dbReference>
<dbReference type="Gene3D" id="3.80.10.10">
    <property type="entry name" value="Ribonuclease Inhibitor"/>
    <property type="match status" value="1"/>
</dbReference>
<dbReference type="InterPro" id="IPR050836">
    <property type="entry name" value="SDS22/Internalin_LRR"/>
</dbReference>
<dbReference type="PROSITE" id="PS51450">
    <property type="entry name" value="LRR"/>
    <property type="match status" value="1"/>
</dbReference>
<dbReference type="HOGENOM" id="CLU_1287249_0_0_10"/>
<dbReference type="InterPro" id="IPR001611">
    <property type="entry name" value="Leu-rich_rpt"/>
</dbReference>
<dbReference type="PANTHER" id="PTHR46652">
    <property type="entry name" value="LEUCINE-RICH REPEAT AND IQ DOMAIN-CONTAINING PROTEIN 1-RELATED"/>
    <property type="match status" value="1"/>
</dbReference>
<evidence type="ECO:0000256" key="1">
    <source>
        <dbReference type="ARBA" id="ARBA00022614"/>
    </source>
</evidence>
<dbReference type="RefSeq" id="WP_014799198.1">
    <property type="nucleotide sequence ID" value="NC_018018.1"/>
</dbReference>
<proteinExistence type="predicted"/>
<name>I4AP87_BERLS</name>
<dbReference type="InterPro" id="IPR032675">
    <property type="entry name" value="LRR_dom_sf"/>
</dbReference>
<dbReference type="PANTHER" id="PTHR46652:SF3">
    <property type="entry name" value="LEUCINE-RICH REPEAT-CONTAINING PROTEIN 9"/>
    <property type="match status" value="1"/>
</dbReference>
<sequence>MGRTRISINDYTLFKDEISFLSDKTTMTKERILWENSNPKFRGVLLIAIKKHIKKIKSESLSKNQKVVKEIKLNDKLEDKEINLIFQFLKEIETIDLRDTAIESLEILAFFEKIEVLSISENPIITLDGIESLKKLRKLFCINTEIETVENLKNCKNLQELYCAKNQIKSLESLSKNEKLILINCRKTLITKKEVGKFLKSKPNCNVIRKGFLF</sequence>
<dbReference type="SMART" id="SM00365">
    <property type="entry name" value="LRR_SD22"/>
    <property type="match status" value="3"/>
</dbReference>
<keyword evidence="2" id="KW-0677">Repeat</keyword>
<reference evidence="4" key="1">
    <citation type="submission" date="2012-06" db="EMBL/GenBank/DDBJ databases">
        <title>The complete genome of Flexibacter litoralis DSM 6794.</title>
        <authorList>
            <person name="Lucas S."/>
            <person name="Copeland A."/>
            <person name="Lapidus A."/>
            <person name="Glavina del Rio T."/>
            <person name="Dalin E."/>
            <person name="Tice H."/>
            <person name="Bruce D."/>
            <person name="Goodwin L."/>
            <person name="Pitluck S."/>
            <person name="Peters L."/>
            <person name="Ovchinnikova G."/>
            <person name="Lu M."/>
            <person name="Kyrpides N."/>
            <person name="Mavromatis K."/>
            <person name="Ivanova N."/>
            <person name="Brettin T."/>
            <person name="Detter J.C."/>
            <person name="Han C."/>
            <person name="Larimer F."/>
            <person name="Land M."/>
            <person name="Hauser L."/>
            <person name="Markowitz V."/>
            <person name="Cheng J.-F."/>
            <person name="Hugenholtz P."/>
            <person name="Woyke T."/>
            <person name="Wu D."/>
            <person name="Spring S."/>
            <person name="Lang E."/>
            <person name="Kopitz M."/>
            <person name="Brambilla E."/>
            <person name="Klenk H.-P."/>
            <person name="Eisen J.A."/>
        </authorList>
    </citation>
    <scope>NUCLEOTIDE SEQUENCE [LARGE SCALE GENOMIC DNA]</scope>
    <source>
        <strain evidence="4">ATCC 23117 / DSM 6794 / NBRC 15988 / NCIMB 1366 / Sio-4</strain>
    </source>
</reference>
<dbReference type="OrthoDB" id="8532199at2"/>
<evidence type="ECO:0000313" key="3">
    <source>
        <dbReference type="EMBL" id="AFM05772.1"/>
    </source>
</evidence>
<evidence type="ECO:0000313" key="4">
    <source>
        <dbReference type="Proteomes" id="UP000006054"/>
    </source>
</evidence>
<protein>
    <recommendedName>
        <fullName evidence="5">Leucine Rich Repeat (LRR)-containing protein</fullName>
    </recommendedName>
</protein>
<dbReference type="eggNOG" id="COG4886">
    <property type="taxonomic scope" value="Bacteria"/>
</dbReference>
<dbReference type="AlphaFoldDB" id="I4AP87"/>
<dbReference type="STRING" id="880071.Fleli_3452"/>
<dbReference type="SUPFAM" id="SSF52075">
    <property type="entry name" value="Outer arm dynein light chain 1"/>
    <property type="match status" value="1"/>
</dbReference>
<accession>I4AP87</accession>
<keyword evidence="1" id="KW-0433">Leucine-rich repeat</keyword>
<keyword evidence="4" id="KW-1185">Reference proteome</keyword>
<evidence type="ECO:0008006" key="5">
    <source>
        <dbReference type="Google" id="ProtNLM"/>
    </source>
</evidence>
<organism evidence="3 4">
    <name type="scientific">Bernardetia litoralis (strain ATCC 23117 / DSM 6794 / NBRC 15988 / NCIMB 1366 / Fx l1 / Sio-4)</name>
    <name type="common">Flexibacter litoralis</name>
    <dbReference type="NCBI Taxonomy" id="880071"/>
    <lineage>
        <taxon>Bacteria</taxon>
        <taxon>Pseudomonadati</taxon>
        <taxon>Bacteroidota</taxon>
        <taxon>Cytophagia</taxon>
        <taxon>Cytophagales</taxon>
        <taxon>Bernardetiaceae</taxon>
        <taxon>Bernardetia</taxon>
    </lineage>
</organism>
<gene>
    <name evidence="3" type="ordered locus">Fleli_3452</name>
</gene>
<dbReference type="KEGG" id="fli:Fleli_3452"/>